<feature type="chain" id="PRO_5037362024" evidence="1">
    <location>
        <begin position="23"/>
        <end position="100"/>
    </location>
</feature>
<dbReference type="Proteomes" id="UP000667650">
    <property type="component" value="Unassembled WGS sequence"/>
</dbReference>
<sequence>MTYRNYLMIVFATAVLGFTANANDISTSTKELDVQSIEFIEEDHSYELGFDTSKYLPEGFDPYQGQFSVSSINYMDLCEEIELGFETTEYLPEDFNPYAE</sequence>
<name>A0A964TEW5_9FLAO</name>
<reference evidence="2" key="1">
    <citation type="submission" date="2020-01" db="EMBL/GenBank/DDBJ databases">
        <title>Muricauda ochracea sp. nov., isolated from a tidal flat of Garorim bay in Korea.</title>
        <authorList>
            <person name="Kim D."/>
            <person name="Yoo Y."/>
            <person name="Kim J.-J."/>
        </authorList>
    </citation>
    <scope>NUCLEOTIDE SEQUENCE</scope>
    <source>
        <strain evidence="2">JGD-17</strain>
    </source>
</reference>
<protein>
    <submittedName>
        <fullName evidence="2">Uncharacterized protein</fullName>
    </submittedName>
</protein>
<keyword evidence="1" id="KW-0732">Signal</keyword>
<feature type="signal peptide" evidence="1">
    <location>
        <begin position="1"/>
        <end position="22"/>
    </location>
</feature>
<dbReference type="RefSeq" id="WP_166523620.1">
    <property type="nucleotide sequence ID" value="NZ_JAAABI010000002.1"/>
</dbReference>
<dbReference type="EMBL" id="JAAABI010000002">
    <property type="protein sequence ID" value="NAY92236.1"/>
    <property type="molecule type" value="Genomic_DNA"/>
</dbReference>
<comment type="caution">
    <text evidence="2">The sequence shown here is derived from an EMBL/GenBank/DDBJ whole genome shotgun (WGS) entry which is preliminary data.</text>
</comment>
<evidence type="ECO:0000256" key="1">
    <source>
        <dbReference type="SAM" id="SignalP"/>
    </source>
</evidence>
<accession>A0A964TEW5</accession>
<dbReference type="AlphaFoldDB" id="A0A964TEW5"/>
<keyword evidence="3" id="KW-1185">Reference proteome</keyword>
<evidence type="ECO:0000313" key="3">
    <source>
        <dbReference type="Proteomes" id="UP000667650"/>
    </source>
</evidence>
<proteinExistence type="predicted"/>
<organism evidence="2 3">
    <name type="scientific">Flagellimonas ochracea</name>
    <dbReference type="NCBI Taxonomy" id="2696472"/>
    <lineage>
        <taxon>Bacteria</taxon>
        <taxon>Pseudomonadati</taxon>
        <taxon>Bacteroidota</taxon>
        <taxon>Flavobacteriia</taxon>
        <taxon>Flavobacteriales</taxon>
        <taxon>Flavobacteriaceae</taxon>
        <taxon>Flagellimonas</taxon>
    </lineage>
</organism>
<evidence type="ECO:0000313" key="2">
    <source>
        <dbReference type="EMBL" id="NAY92236.1"/>
    </source>
</evidence>
<gene>
    <name evidence="2" type="ORF">GTQ34_09920</name>
</gene>